<reference evidence="2" key="1">
    <citation type="journal article" date="2013" name="New Phytol.">
        <title>Comparative genomic and transcriptomic analyses reveal the hemibiotrophic stage shift of Colletotrichum fungi.</title>
        <authorList>
            <person name="Gan P."/>
            <person name="Ikeda K."/>
            <person name="Irieda H."/>
            <person name="Narusaka M."/>
            <person name="O'Connell R.J."/>
            <person name="Narusaka Y."/>
            <person name="Takano Y."/>
            <person name="Kubo Y."/>
            <person name="Shirasu K."/>
        </authorList>
    </citation>
    <scope>NUCLEOTIDE SEQUENCE [LARGE SCALE GENOMIC DNA]</scope>
    <source>
        <strain evidence="2">104-T / ATCC 96160 / CBS 514.97 / LARS 414 / MAFF 240422</strain>
    </source>
</reference>
<comment type="caution">
    <text evidence="1">The sequence shown here is derived from an EMBL/GenBank/DDBJ whole genome shotgun (WGS) entry which is preliminary data.</text>
</comment>
<reference evidence="2" key="2">
    <citation type="journal article" date="2019" name="Mol. Plant Microbe Interact.">
        <title>Genome sequence resources for four phytopathogenic fungi from the Colletotrichum orbiculare species complex.</title>
        <authorList>
            <person name="Gan P."/>
            <person name="Tsushima A."/>
            <person name="Narusaka M."/>
            <person name="Narusaka Y."/>
            <person name="Takano Y."/>
            <person name="Kubo Y."/>
            <person name="Shirasu K."/>
        </authorList>
    </citation>
    <scope>GENOME REANNOTATION</scope>
    <source>
        <strain evidence="2">104-T / ATCC 96160 / CBS 514.97 / LARS 414 / MAFF 240422</strain>
    </source>
</reference>
<proteinExistence type="predicted"/>
<organism evidence="1 2">
    <name type="scientific">Colletotrichum orbiculare (strain 104-T / ATCC 96160 / CBS 514.97 / LARS 414 / MAFF 240422)</name>
    <name type="common">Cucumber anthracnose fungus</name>
    <name type="synonym">Colletotrichum lagenarium</name>
    <dbReference type="NCBI Taxonomy" id="1213857"/>
    <lineage>
        <taxon>Eukaryota</taxon>
        <taxon>Fungi</taxon>
        <taxon>Dikarya</taxon>
        <taxon>Ascomycota</taxon>
        <taxon>Pezizomycotina</taxon>
        <taxon>Sordariomycetes</taxon>
        <taxon>Hypocreomycetidae</taxon>
        <taxon>Glomerellales</taxon>
        <taxon>Glomerellaceae</taxon>
        <taxon>Colletotrichum</taxon>
        <taxon>Colletotrichum orbiculare species complex</taxon>
    </lineage>
</organism>
<evidence type="ECO:0000313" key="2">
    <source>
        <dbReference type="Proteomes" id="UP000014480"/>
    </source>
</evidence>
<accession>A0A484G9P2</accession>
<name>A0A484G9P2_COLOR</name>
<dbReference type="EMBL" id="AMCV02000001">
    <property type="protein sequence ID" value="TDZ26911.1"/>
    <property type="molecule type" value="Genomic_DNA"/>
</dbReference>
<dbReference type="AlphaFoldDB" id="A0A484G9P2"/>
<protein>
    <submittedName>
        <fullName evidence="1">Uncharacterized protein</fullName>
    </submittedName>
</protein>
<evidence type="ECO:0000313" key="1">
    <source>
        <dbReference type="EMBL" id="TDZ26911.1"/>
    </source>
</evidence>
<keyword evidence="2" id="KW-1185">Reference proteome</keyword>
<dbReference type="Proteomes" id="UP000014480">
    <property type="component" value="Unassembled WGS sequence"/>
</dbReference>
<sequence length="104" mass="11680">MQYAQRTVKTHTAPQVSLDLHLRFVGWSPRTLPTIDVDSASRVHLWPILGKVSKKAGQEVEATYRPSTPRWPHRPCSSSLPYPLQLQRPTLTLASGLNLVLVDL</sequence>
<gene>
    <name evidence="1" type="ORF">Cob_v000546</name>
</gene>